<dbReference type="Pfam" id="PF20168">
    <property type="entry name" value="PDS5"/>
    <property type="match status" value="1"/>
</dbReference>
<name>A0A1R0H2K0_9FUNG</name>
<reference evidence="7 8" key="1">
    <citation type="journal article" date="2016" name="Mol. Biol. Evol.">
        <title>Genome-Wide Survey of Gut Fungi (Harpellales) Reveals the First Horizontally Transferred Ubiquitin Gene from a Mosquito Host.</title>
        <authorList>
            <person name="Wang Y."/>
            <person name="White M.M."/>
            <person name="Kvist S."/>
            <person name="Moncalvo J.M."/>
        </authorList>
    </citation>
    <scope>NUCLEOTIDE SEQUENCE [LARGE SCALE GENOMIC DNA]</scope>
    <source>
        <strain evidence="7 8">ALG-7-W6</strain>
    </source>
</reference>
<proteinExistence type="predicted"/>
<dbReference type="EMBL" id="LSSL01000936">
    <property type="protein sequence ID" value="OLY83379.1"/>
    <property type="molecule type" value="Genomic_DNA"/>
</dbReference>
<dbReference type="SUPFAM" id="SSF48371">
    <property type="entry name" value="ARM repeat"/>
    <property type="match status" value="1"/>
</dbReference>
<protein>
    <submittedName>
        <fullName evidence="7">Sister chromatid cohesion protein pds5</fullName>
    </submittedName>
</protein>
<keyword evidence="8" id="KW-1185">Reference proteome</keyword>
<comment type="caution">
    <text evidence="7">The sequence shown here is derived from an EMBL/GenBank/DDBJ whole genome shotgun (WGS) entry which is preliminary data.</text>
</comment>
<feature type="region of interest" description="Disordered" evidence="6">
    <location>
        <begin position="1235"/>
        <end position="1297"/>
    </location>
</feature>
<dbReference type="InterPro" id="IPR039776">
    <property type="entry name" value="Pds5"/>
</dbReference>
<accession>A0A1R0H2K0</accession>
<comment type="subcellular location">
    <subcellularLocation>
        <location evidence="1">Nucleus</location>
    </subcellularLocation>
</comment>
<dbReference type="GO" id="GO:0005634">
    <property type="term" value="C:nucleus"/>
    <property type="evidence" value="ECO:0007669"/>
    <property type="project" value="UniProtKB-SubCell"/>
</dbReference>
<dbReference type="GO" id="GO:0051301">
    <property type="term" value="P:cell division"/>
    <property type="evidence" value="ECO:0007669"/>
    <property type="project" value="UniProtKB-KW"/>
</dbReference>
<evidence type="ECO:0000256" key="2">
    <source>
        <dbReference type="ARBA" id="ARBA00022618"/>
    </source>
</evidence>
<dbReference type="OrthoDB" id="200660at2759"/>
<keyword evidence="4" id="KW-0539">Nucleus</keyword>
<feature type="compositionally biased region" description="Polar residues" evidence="6">
    <location>
        <begin position="1244"/>
        <end position="1253"/>
    </location>
</feature>
<evidence type="ECO:0000256" key="3">
    <source>
        <dbReference type="ARBA" id="ARBA00022776"/>
    </source>
</evidence>
<sequence length="1297" mass="146289">MDVEITSLTFKPTLFQGQNTKKLVATQELLAELKKITKELSLIDQETVDTRSLAPVAKQLISNKITEHQNQSVQSYAACCLVDILRLFAPEAPYDNAELDRIFVLFISRLKHLKSVTDPLYSKSAYLLDSLASIRSVALSTELEDSEKIMVSFFSTFFEIINPDIPRKVQIQMTEVLQHLIEENDDVPQQVLDIILVQFLKKNQTENPAAHQMAIDLCNNTTTILQKYVCQYFNDIIIASSKQTESDKETITNLKTAHYLILELNKTASGILQNVVPQLEEELSVDESSIRSMATQVLGEMFLDKGYTLASRFPSTWNAWVRRRSDKYNAVRVMWVEHAVLMLQKQPQLAKELNEPIIEKLEDIDEKVRKTACFSFTKLEITPIVQNSLSEKMLEVLGERCKDRKLGPRIEATQALSHIYDQVYDDISSGNKVTISKLGEIPSMILSLIYVGLPDIICNAEAALFGGIFGTSSIKDDRARTLRLVNVYNSLNQKAKVAFSALVKRQSDLIFEVELLIKYALKYSNADSTDNEKINKIYYEIIKRISASFPEQEKFSSSIYKLIQLKNVSVYEEILKTIDPQSDFKKVRKEQREVMRTVRDVDPDLLEPLALLLKSISLTTINKSIVVPLLELASGSYEKNINQDIVSQSNSQSSSRLSQSINGYSLVNSQADKTSLNKGAMDILKVVVKFQPVIFSSHVEILFDIDSVEWDSSLESDDEKTVALVDRLSTMSMFAKLYPDLVPSTSEYFTKISGLVTNGKNPRVAKYAASILAKTNHYFSDVMELVNSIIEDLLLSDDPESSYCLLAALSRFAILNHKTVDTDKCDQLFFALQSFLNGEVQMFGLVSDTLDLKSMEEVEFKSRELLSDNIKCQIYALKFLINRVCGSGENSSMYEDRLMASPGSLGRLRDISTETKFHYNNLVSMLRKFVNYTQTSEEAGNVESKLHLKLVAGSGLLKLSRQQRFEKLMTLGDLESLRLLVQDPNYDIRYIFVAEKLIGALSGMRISSKYIPLLFLVAHDPEQEIKTLVKGFVQNKLIPMYDDGVITGEGKVVEESLVMLLYILSRHPDFLTEDVVFSCNLFSTYINYFINIVANSENVSLLYSLTTQLKTVRDSSTDLYLPQVAPISGVKLNASLTSPTKTDEPKDGDNKLWILTDLCLYLIQQRCSSSNWSLSTSSSSMYPSILSKNGNIFTKLTSEQQFVVMSTSFLPPEFINPKSTKPTMELGSAVKTAQKVADLASPTKKGTNSNSMASGKRRRNKPEEQEDAEEEEDEEIGSKKKKSKETELKTPTRRFVF</sequence>
<feature type="compositionally biased region" description="Acidic residues" evidence="6">
    <location>
        <begin position="1264"/>
        <end position="1275"/>
    </location>
</feature>
<organism evidence="7 8">
    <name type="scientific">Smittium mucronatum</name>
    <dbReference type="NCBI Taxonomy" id="133383"/>
    <lineage>
        <taxon>Eukaryota</taxon>
        <taxon>Fungi</taxon>
        <taxon>Fungi incertae sedis</taxon>
        <taxon>Zoopagomycota</taxon>
        <taxon>Kickxellomycotina</taxon>
        <taxon>Harpellomycetes</taxon>
        <taxon>Harpellales</taxon>
        <taxon>Legeriomycetaceae</taxon>
        <taxon>Smittium</taxon>
    </lineage>
</organism>
<dbReference type="GO" id="GO:0007064">
    <property type="term" value="P:mitotic sister chromatid cohesion"/>
    <property type="evidence" value="ECO:0007669"/>
    <property type="project" value="InterPro"/>
</dbReference>
<keyword evidence="3" id="KW-0498">Mitosis</keyword>
<keyword evidence="5" id="KW-0131">Cell cycle</keyword>
<evidence type="ECO:0000256" key="1">
    <source>
        <dbReference type="ARBA" id="ARBA00004123"/>
    </source>
</evidence>
<dbReference type="GO" id="GO:0006281">
    <property type="term" value="P:DNA repair"/>
    <property type="evidence" value="ECO:0007669"/>
    <property type="project" value="TreeGrafter"/>
</dbReference>
<evidence type="ECO:0000256" key="6">
    <source>
        <dbReference type="SAM" id="MobiDB-lite"/>
    </source>
</evidence>
<dbReference type="PANTHER" id="PTHR12663:SF0">
    <property type="entry name" value="PRECOCIOUS DISSOCIATION OF SISTERS 5, ISOFORM A"/>
    <property type="match status" value="1"/>
</dbReference>
<gene>
    <name evidence="7" type="ORF">AYI68_g2479</name>
</gene>
<evidence type="ECO:0000313" key="8">
    <source>
        <dbReference type="Proteomes" id="UP000187455"/>
    </source>
</evidence>
<keyword evidence="2" id="KW-0132">Cell division</keyword>
<evidence type="ECO:0000256" key="5">
    <source>
        <dbReference type="ARBA" id="ARBA00023306"/>
    </source>
</evidence>
<dbReference type="InterPro" id="IPR011989">
    <property type="entry name" value="ARM-like"/>
</dbReference>
<dbReference type="STRING" id="133383.A0A1R0H2K0"/>
<evidence type="ECO:0000313" key="7">
    <source>
        <dbReference type="EMBL" id="OLY83379.1"/>
    </source>
</evidence>
<dbReference type="GO" id="GO:0000785">
    <property type="term" value="C:chromatin"/>
    <property type="evidence" value="ECO:0007669"/>
    <property type="project" value="TreeGrafter"/>
</dbReference>
<dbReference type="Gene3D" id="1.25.10.10">
    <property type="entry name" value="Leucine-rich Repeat Variant"/>
    <property type="match status" value="1"/>
</dbReference>
<evidence type="ECO:0000256" key="4">
    <source>
        <dbReference type="ARBA" id="ARBA00023242"/>
    </source>
</evidence>
<dbReference type="PANTHER" id="PTHR12663">
    <property type="entry name" value="ANDROGEN INDUCED INHIBITOR OF PROLIFERATION AS3 / PDS5-RELATED"/>
    <property type="match status" value="1"/>
</dbReference>
<dbReference type="CDD" id="cd19953">
    <property type="entry name" value="PDS5"/>
    <property type="match status" value="1"/>
</dbReference>
<dbReference type="Proteomes" id="UP000187455">
    <property type="component" value="Unassembled WGS sequence"/>
</dbReference>
<dbReference type="InterPro" id="IPR016024">
    <property type="entry name" value="ARM-type_fold"/>
</dbReference>